<sequence length="46" mass="5003">MPALDCEKFERPLTSLLKRGVATLLPVPLEFIVDTGTQILSSTVCV</sequence>
<dbReference type="Proteomes" id="UP000499080">
    <property type="component" value="Unassembled WGS sequence"/>
</dbReference>
<dbReference type="EMBL" id="BGPR01028902">
    <property type="protein sequence ID" value="GBO00348.1"/>
    <property type="molecule type" value="Genomic_DNA"/>
</dbReference>
<gene>
    <name evidence="1" type="ORF">AVEN_275216_1</name>
</gene>
<proteinExistence type="predicted"/>
<name>A0A4Y2TIG8_ARAVE</name>
<reference evidence="1 2" key="1">
    <citation type="journal article" date="2019" name="Sci. Rep.">
        <title>Orb-weaving spider Araneus ventricosus genome elucidates the spidroin gene catalogue.</title>
        <authorList>
            <person name="Kono N."/>
            <person name="Nakamura H."/>
            <person name="Ohtoshi R."/>
            <person name="Moran D.A.P."/>
            <person name="Shinohara A."/>
            <person name="Yoshida Y."/>
            <person name="Fujiwara M."/>
            <person name="Mori M."/>
            <person name="Tomita M."/>
            <person name="Arakawa K."/>
        </authorList>
    </citation>
    <scope>NUCLEOTIDE SEQUENCE [LARGE SCALE GENOMIC DNA]</scope>
</reference>
<feature type="non-terminal residue" evidence="1">
    <location>
        <position position="46"/>
    </location>
</feature>
<evidence type="ECO:0000313" key="1">
    <source>
        <dbReference type="EMBL" id="GBO00348.1"/>
    </source>
</evidence>
<comment type="caution">
    <text evidence="1">The sequence shown here is derived from an EMBL/GenBank/DDBJ whole genome shotgun (WGS) entry which is preliminary data.</text>
</comment>
<evidence type="ECO:0000313" key="2">
    <source>
        <dbReference type="Proteomes" id="UP000499080"/>
    </source>
</evidence>
<keyword evidence="2" id="KW-1185">Reference proteome</keyword>
<organism evidence="1 2">
    <name type="scientific">Araneus ventricosus</name>
    <name type="common">Orbweaver spider</name>
    <name type="synonym">Epeira ventricosa</name>
    <dbReference type="NCBI Taxonomy" id="182803"/>
    <lineage>
        <taxon>Eukaryota</taxon>
        <taxon>Metazoa</taxon>
        <taxon>Ecdysozoa</taxon>
        <taxon>Arthropoda</taxon>
        <taxon>Chelicerata</taxon>
        <taxon>Arachnida</taxon>
        <taxon>Araneae</taxon>
        <taxon>Araneomorphae</taxon>
        <taxon>Entelegynae</taxon>
        <taxon>Araneoidea</taxon>
        <taxon>Araneidae</taxon>
        <taxon>Araneus</taxon>
    </lineage>
</organism>
<accession>A0A4Y2TIG8</accession>
<protein>
    <submittedName>
        <fullName evidence="1">Uncharacterized protein</fullName>
    </submittedName>
</protein>
<dbReference type="AlphaFoldDB" id="A0A4Y2TIG8"/>